<dbReference type="AlphaFoldDB" id="A0A9D7S955"/>
<keyword evidence="1" id="KW-0472">Membrane</keyword>
<reference evidence="2 3" key="1">
    <citation type="submission" date="2020-10" db="EMBL/GenBank/DDBJ databases">
        <title>Connecting structure to function with the recovery of over 1000 high-quality activated sludge metagenome-assembled genomes encoding full-length rRNA genes using long-read sequencing.</title>
        <authorList>
            <person name="Singleton C.M."/>
            <person name="Petriglieri F."/>
            <person name="Kristensen J.M."/>
            <person name="Kirkegaard R.H."/>
            <person name="Michaelsen T.Y."/>
            <person name="Andersen M.H."/>
            <person name="Karst S.M."/>
            <person name="Dueholm M.S."/>
            <person name="Nielsen P.H."/>
            <person name="Albertsen M."/>
        </authorList>
    </citation>
    <scope>NUCLEOTIDE SEQUENCE [LARGE SCALE GENOMIC DNA]</scope>
    <source>
        <strain evidence="2">Ribe_18-Q3-R11-54_BAT3C.373</strain>
    </source>
</reference>
<evidence type="ECO:0000313" key="3">
    <source>
        <dbReference type="Proteomes" id="UP000808349"/>
    </source>
</evidence>
<dbReference type="EMBL" id="JADKFW010000009">
    <property type="protein sequence ID" value="MBK9718260.1"/>
    <property type="molecule type" value="Genomic_DNA"/>
</dbReference>
<keyword evidence="1" id="KW-1133">Transmembrane helix</keyword>
<evidence type="ECO:0000313" key="2">
    <source>
        <dbReference type="EMBL" id="MBK9718260.1"/>
    </source>
</evidence>
<name>A0A9D7S955_9BACT</name>
<keyword evidence="1" id="KW-0812">Transmembrane</keyword>
<evidence type="ECO:0000256" key="1">
    <source>
        <dbReference type="SAM" id="Phobius"/>
    </source>
</evidence>
<sequence length="127" mass="14713">ELTQLVLTLVNLIRILENDGYIILVQTADRVSSQSQFGNCVINETKIYKEFPDKNVIKLLLEYVEKEIVITEEFRRFCNKGFIARDEQRYKKQFIISTSALVVAICALCINTCINVRKRIIVSIQIK</sequence>
<protein>
    <submittedName>
        <fullName evidence="2">Uncharacterized protein</fullName>
    </submittedName>
</protein>
<gene>
    <name evidence="2" type="ORF">IPO85_12270</name>
</gene>
<accession>A0A9D7S955</accession>
<feature type="transmembrane region" description="Helical" evidence="1">
    <location>
        <begin position="94"/>
        <end position="114"/>
    </location>
</feature>
<organism evidence="2 3">
    <name type="scientific">Candidatus Defluviibacterium haderslevense</name>
    <dbReference type="NCBI Taxonomy" id="2981993"/>
    <lineage>
        <taxon>Bacteria</taxon>
        <taxon>Pseudomonadati</taxon>
        <taxon>Bacteroidota</taxon>
        <taxon>Saprospiria</taxon>
        <taxon>Saprospirales</taxon>
        <taxon>Saprospiraceae</taxon>
        <taxon>Candidatus Defluviibacterium</taxon>
    </lineage>
</organism>
<feature type="non-terminal residue" evidence="2">
    <location>
        <position position="1"/>
    </location>
</feature>
<comment type="caution">
    <text evidence="2">The sequence shown here is derived from an EMBL/GenBank/DDBJ whole genome shotgun (WGS) entry which is preliminary data.</text>
</comment>
<dbReference type="Proteomes" id="UP000808349">
    <property type="component" value="Unassembled WGS sequence"/>
</dbReference>
<proteinExistence type="predicted"/>